<keyword evidence="5" id="KW-0274">FAD</keyword>
<dbReference type="Pfam" id="PF13434">
    <property type="entry name" value="Lys_Orn_oxgnase"/>
    <property type="match status" value="1"/>
</dbReference>
<dbReference type="GO" id="GO:0004497">
    <property type="term" value="F:monooxygenase activity"/>
    <property type="evidence" value="ECO:0007669"/>
    <property type="project" value="UniProtKB-KW"/>
</dbReference>
<dbReference type="SUPFAM" id="SSF51905">
    <property type="entry name" value="FAD/NAD(P)-binding domain"/>
    <property type="match status" value="2"/>
</dbReference>
<comment type="pathway">
    <text evidence="2">Siderophore biosynthesis.</text>
</comment>
<evidence type="ECO:0000256" key="1">
    <source>
        <dbReference type="ARBA" id="ARBA00001974"/>
    </source>
</evidence>
<evidence type="ECO:0000313" key="9">
    <source>
        <dbReference type="Proteomes" id="UP000583387"/>
    </source>
</evidence>
<evidence type="ECO:0000256" key="3">
    <source>
        <dbReference type="ARBA" id="ARBA00007588"/>
    </source>
</evidence>
<evidence type="ECO:0000256" key="4">
    <source>
        <dbReference type="ARBA" id="ARBA00022630"/>
    </source>
</evidence>
<evidence type="ECO:0000313" key="8">
    <source>
        <dbReference type="EMBL" id="CAD5108457.1"/>
    </source>
</evidence>
<dbReference type="Proteomes" id="UP000583387">
    <property type="component" value="Unassembled WGS sequence"/>
</dbReference>
<proteinExistence type="inferred from homology"/>
<keyword evidence="9" id="KW-1185">Reference proteome</keyword>
<dbReference type="AlphaFoldDB" id="A0A7U7EPW2"/>
<dbReference type="Gene3D" id="3.50.50.60">
    <property type="entry name" value="FAD/NAD(P)-binding domain"/>
    <property type="match status" value="1"/>
</dbReference>
<comment type="cofactor">
    <cofactor evidence="1">
        <name>FAD</name>
        <dbReference type="ChEBI" id="CHEBI:57692"/>
    </cofactor>
</comment>
<dbReference type="PANTHER" id="PTHR42802">
    <property type="entry name" value="MONOOXYGENASE"/>
    <property type="match status" value="1"/>
</dbReference>
<gene>
    <name evidence="8" type="primary">pvdA</name>
    <name evidence="8" type="ORF">PSEWESI4_02742</name>
</gene>
<evidence type="ECO:0000256" key="2">
    <source>
        <dbReference type="ARBA" id="ARBA00004924"/>
    </source>
</evidence>
<evidence type="ECO:0000256" key="6">
    <source>
        <dbReference type="ARBA" id="ARBA00022857"/>
    </source>
</evidence>
<keyword evidence="6" id="KW-0521">NADP</keyword>
<dbReference type="InterPro" id="IPR025700">
    <property type="entry name" value="Lys/Orn_oxygenase"/>
</dbReference>
<dbReference type="PRINTS" id="PR00368">
    <property type="entry name" value="FADPNR"/>
</dbReference>
<keyword evidence="8" id="KW-0503">Monooxygenase</keyword>
<dbReference type="PANTHER" id="PTHR42802:SF1">
    <property type="entry name" value="L-ORNITHINE N(5)-MONOOXYGENASE"/>
    <property type="match status" value="1"/>
</dbReference>
<reference evidence="8 9" key="1">
    <citation type="submission" date="2020-08" db="EMBL/GenBank/DDBJ databases">
        <authorList>
            <person name="Criscuolo A."/>
        </authorList>
    </citation>
    <scope>NUCLEOTIDE SEQUENCE [LARGE SCALE GENOMIC DNA]</scope>
    <source>
        <strain evidence="8">CIP111764</strain>
    </source>
</reference>
<comment type="similarity">
    <text evidence="3">Belongs to the lysine N(6)-hydroxylase/L-ornithine N(5)-oxygenase family.</text>
</comment>
<organism evidence="8 9">
    <name type="scientific">Zestomonas carbonaria</name>
    <dbReference type="NCBI Taxonomy" id="2762745"/>
    <lineage>
        <taxon>Bacteria</taxon>
        <taxon>Pseudomonadati</taxon>
        <taxon>Pseudomonadota</taxon>
        <taxon>Gammaproteobacteria</taxon>
        <taxon>Pseudomonadales</taxon>
        <taxon>Pseudomonadaceae</taxon>
        <taxon>Zestomonas</taxon>
    </lineage>
</organism>
<dbReference type="RefSeq" id="WP_187671770.1">
    <property type="nucleotide sequence ID" value="NZ_CAJFCI010000054.1"/>
</dbReference>
<comment type="caution">
    <text evidence="8">The sequence shown here is derived from an EMBL/GenBank/DDBJ whole genome shotgun (WGS) entry which is preliminary data.</text>
</comment>
<keyword evidence="4" id="KW-0285">Flavoprotein</keyword>
<dbReference type="EC" id="1.14.13.195" evidence="8"/>
<dbReference type="EMBL" id="CAJFCI010000054">
    <property type="protein sequence ID" value="CAD5108457.1"/>
    <property type="molecule type" value="Genomic_DNA"/>
</dbReference>
<evidence type="ECO:0000256" key="7">
    <source>
        <dbReference type="ARBA" id="ARBA00023002"/>
    </source>
</evidence>
<sequence>MTPTATPIHDVIGVGFGPSNMALAIALEELSQASGKPLDALFLDKQQHYRWHGDTLAEGSEMQISFLKDLVSLRNPTSPYSFVNYLHQHGRLIDFINLSTFYPCRMEFNDYLRWIAEQFSDRAIYGQEVVRIEPGFNEGTIDHLRLVSRDGQGREHLHQAHSVVVSTGGTPRIPSVFAHLKGDSRVFHHSRYLSGLERLPCSQGKSMRIAVIGSGQSAAEAFIDLHDSFPSVKVDMVLRASALKPADDSPFVNEVFSPATTDLMFNLSAQEQERLLDEYRNTNYSVVDPGLIERIYGVLYRQKVSRQFRHALLCRQEVKTAIATPEGLELTLRDLTTGQERTHRYDAVILATGYERNAHRELLAPLQGYLQDYSVDRDYRVLASPHLKAAVYLQGFCENTHGLSDTLLSVLPVRSEEIGKALYRSLGKTIHAPLEALHAEVATGT</sequence>
<dbReference type="InterPro" id="IPR036188">
    <property type="entry name" value="FAD/NAD-bd_sf"/>
</dbReference>
<evidence type="ECO:0000256" key="5">
    <source>
        <dbReference type="ARBA" id="ARBA00022827"/>
    </source>
</evidence>
<keyword evidence="7 8" id="KW-0560">Oxidoreductase</keyword>
<dbReference type="GO" id="GO:0006879">
    <property type="term" value="P:intracellular iron ion homeostasis"/>
    <property type="evidence" value="ECO:0007669"/>
    <property type="project" value="TreeGrafter"/>
</dbReference>
<name>A0A7U7EPW2_9GAMM</name>
<protein>
    <submittedName>
        <fullName evidence="8">L-ornithine N(5)-monooxygenase</fullName>
        <ecNumber evidence="8">1.14.13.195</ecNumber>
    </submittedName>
</protein>
<accession>A0A7U7EPW2</accession>